<name>A0AA35YEM0_LACSI</name>
<dbReference type="Proteomes" id="UP001177003">
    <property type="component" value="Chromosome 2"/>
</dbReference>
<reference evidence="1" key="1">
    <citation type="submission" date="2023-04" db="EMBL/GenBank/DDBJ databases">
        <authorList>
            <person name="Vijverberg K."/>
            <person name="Xiong W."/>
            <person name="Schranz E."/>
        </authorList>
    </citation>
    <scope>NUCLEOTIDE SEQUENCE</scope>
</reference>
<dbReference type="AlphaFoldDB" id="A0AA35YEM0"/>
<proteinExistence type="predicted"/>
<keyword evidence="2" id="KW-1185">Reference proteome</keyword>
<organism evidence="1 2">
    <name type="scientific">Lactuca saligna</name>
    <name type="common">Willowleaf lettuce</name>
    <dbReference type="NCBI Taxonomy" id="75948"/>
    <lineage>
        <taxon>Eukaryota</taxon>
        <taxon>Viridiplantae</taxon>
        <taxon>Streptophyta</taxon>
        <taxon>Embryophyta</taxon>
        <taxon>Tracheophyta</taxon>
        <taxon>Spermatophyta</taxon>
        <taxon>Magnoliopsida</taxon>
        <taxon>eudicotyledons</taxon>
        <taxon>Gunneridae</taxon>
        <taxon>Pentapetalae</taxon>
        <taxon>asterids</taxon>
        <taxon>campanulids</taxon>
        <taxon>Asterales</taxon>
        <taxon>Asteraceae</taxon>
        <taxon>Cichorioideae</taxon>
        <taxon>Cichorieae</taxon>
        <taxon>Lactucinae</taxon>
        <taxon>Lactuca</taxon>
    </lineage>
</organism>
<evidence type="ECO:0000313" key="1">
    <source>
        <dbReference type="EMBL" id="CAI9272071.1"/>
    </source>
</evidence>
<accession>A0AA35YEM0</accession>
<gene>
    <name evidence="1" type="ORF">LSALG_LOCUS12316</name>
</gene>
<protein>
    <submittedName>
        <fullName evidence="1">Uncharacterized protein</fullName>
    </submittedName>
</protein>
<sequence length="195" mass="23455">MLFDKRKKQEMNNVKKIFNNNVEKQQIFSDRNDQIDRKKFGDVLTRRSKLDPIIKVRYTKPRNESLKLHLVRKKIEYEYIEVVFSRELVNFGYNEWMQIQEIIDKHKGIHAQEVKLAIQQLLSKVKKLNLVSSSNQMLFQCTDDLPSALTEHLFHLRLEGLGHYEQERGYRVLISLELSRRLDELKLDQFRWVKP</sequence>
<dbReference type="EMBL" id="OX465078">
    <property type="protein sequence ID" value="CAI9272071.1"/>
    <property type="molecule type" value="Genomic_DNA"/>
</dbReference>
<evidence type="ECO:0000313" key="2">
    <source>
        <dbReference type="Proteomes" id="UP001177003"/>
    </source>
</evidence>